<protein>
    <recommendedName>
        <fullName evidence="3">Apea-like HEPN domain-containing protein</fullName>
    </recommendedName>
</protein>
<dbReference type="EMBL" id="SATR01000051">
    <property type="protein sequence ID" value="TFH89657.1"/>
    <property type="molecule type" value="Genomic_DNA"/>
</dbReference>
<proteinExistence type="predicted"/>
<evidence type="ECO:0000313" key="2">
    <source>
        <dbReference type="Proteomes" id="UP000297753"/>
    </source>
</evidence>
<comment type="caution">
    <text evidence="1">The sequence shown here is derived from an EMBL/GenBank/DDBJ whole genome shotgun (WGS) entry which is preliminary data.</text>
</comment>
<gene>
    <name evidence="1" type="ORF">ELS82_21020</name>
</gene>
<reference evidence="1 2" key="1">
    <citation type="submission" date="2019-01" db="EMBL/GenBank/DDBJ databases">
        <title>Vibrio BEI176 sp. nov, a marine bacterium isolated from China: eastern marignal seas.</title>
        <authorList>
            <person name="Li B."/>
        </authorList>
    </citation>
    <scope>NUCLEOTIDE SEQUENCE [LARGE SCALE GENOMIC DNA]</scope>
    <source>
        <strain evidence="1 2">BEI176</strain>
    </source>
</reference>
<accession>A0A4Y8WA01</accession>
<dbReference type="RefSeq" id="WP_134837210.1">
    <property type="nucleotide sequence ID" value="NZ_SATR01000051.1"/>
</dbReference>
<dbReference type="OrthoDB" id="7057745at2"/>
<name>A0A4Y8WA01_9VIBR</name>
<sequence>MAKTKWKNSDTAKELIGRLSHLQVKDGESFNWCHGNQAYKSKFEGPDFETYMLLLEEQVCFNDHIPESLRTKFMSQAVFHAADNKKLNIGYISEQIRKLQQEYISQPEQSYTLITKISLSGIKSKVNVQTPHSKIVISKYFPKTFKSHYDFSFIENNCAKINCSAYSWTTVTVKARCENSAASKALSELSFYLGVINLFYNYGQDRRSFGTRYEPVNKLRRFKYHMLHLTTGERASKLYWYESDFVDYGRSIHYATDVFQVKNKMFRSFLKDIQAVNRYPFYRTVFNRYVDALESSDMNKSFRSLWALLETLTFTGKDNYSVTIHRTVALFKDKFLAKQKLELLRERRNMAIHSDTQFNDAESMTYMLMGIVNGYLMCMLDVMKLATCDKQIKDILDLPYDVHKLNEAEQLTKGKLENITIFKKLAGHS</sequence>
<organism evidence="1 2">
    <name type="scientific">Vibrio ouci</name>
    <dbReference type="NCBI Taxonomy" id="2499078"/>
    <lineage>
        <taxon>Bacteria</taxon>
        <taxon>Pseudomonadati</taxon>
        <taxon>Pseudomonadota</taxon>
        <taxon>Gammaproteobacteria</taxon>
        <taxon>Vibrionales</taxon>
        <taxon>Vibrionaceae</taxon>
        <taxon>Vibrio</taxon>
    </lineage>
</organism>
<evidence type="ECO:0000313" key="1">
    <source>
        <dbReference type="EMBL" id="TFH89657.1"/>
    </source>
</evidence>
<keyword evidence="2" id="KW-1185">Reference proteome</keyword>
<dbReference type="AlphaFoldDB" id="A0A4Y8WA01"/>
<evidence type="ECO:0008006" key="3">
    <source>
        <dbReference type="Google" id="ProtNLM"/>
    </source>
</evidence>
<dbReference type="Proteomes" id="UP000297753">
    <property type="component" value="Unassembled WGS sequence"/>
</dbReference>